<dbReference type="Proteomes" id="UP000271010">
    <property type="component" value="Unassembled WGS sequence"/>
</dbReference>
<dbReference type="OrthoDB" id="893974at2"/>
<keyword evidence="1" id="KW-1133">Transmembrane helix</keyword>
<dbReference type="EMBL" id="RJJE01000001">
    <property type="protein sequence ID" value="RNI33003.1"/>
    <property type="molecule type" value="Genomic_DNA"/>
</dbReference>
<evidence type="ECO:0008006" key="4">
    <source>
        <dbReference type="Google" id="ProtNLM"/>
    </source>
</evidence>
<evidence type="ECO:0000313" key="2">
    <source>
        <dbReference type="EMBL" id="RNI33003.1"/>
    </source>
</evidence>
<keyword evidence="1" id="KW-0472">Membrane</keyword>
<feature type="transmembrane region" description="Helical" evidence="1">
    <location>
        <begin position="6"/>
        <end position="27"/>
    </location>
</feature>
<keyword evidence="1" id="KW-0812">Transmembrane</keyword>
<reference evidence="2 3" key="1">
    <citation type="submission" date="2018-11" db="EMBL/GenBank/DDBJ databases">
        <title>Rufibacter latericius sp. nov., isolated from water in Baiyang Lake.</title>
        <authorList>
            <person name="Yang Y."/>
        </authorList>
    </citation>
    <scope>NUCLEOTIDE SEQUENCE [LARGE SCALE GENOMIC DNA]</scope>
    <source>
        <strain evidence="2 3">MCC P1</strain>
    </source>
</reference>
<accession>A0A3M9N711</accession>
<organism evidence="2 3">
    <name type="scientific">Rufibacter immobilis</name>
    <dbReference type="NCBI Taxonomy" id="1348778"/>
    <lineage>
        <taxon>Bacteria</taxon>
        <taxon>Pseudomonadati</taxon>
        <taxon>Bacteroidota</taxon>
        <taxon>Cytophagia</taxon>
        <taxon>Cytophagales</taxon>
        <taxon>Hymenobacteraceae</taxon>
        <taxon>Rufibacter</taxon>
    </lineage>
</organism>
<protein>
    <recommendedName>
        <fullName evidence="4">TIGR02588 family protein</fullName>
    </recommendedName>
</protein>
<proteinExistence type="predicted"/>
<dbReference type="AlphaFoldDB" id="A0A3M9N711"/>
<dbReference type="RefSeq" id="WP_123131201.1">
    <property type="nucleotide sequence ID" value="NZ_RJJE01000001.1"/>
</dbReference>
<comment type="caution">
    <text evidence="2">The sequence shown here is derived from an EMBL/GenBank/DDBJ whole genome shotgun (WGS) entry which is preliminary data.</text>
</comment>
<evidence type="ECO:0000256" key="1">
    <source>
        <dbReference type="SAM" id="Phobius"/>
    </source>
</evidence>
<evidence type="ECO:0000313" key="3">
    <source>
        <dbReference type="Proteomes" id="UP000271010"/>
    </source>
</evidence>
<keyword evidence="3" id="KW-1185">Reference proteome</keyword>
<name>A0A3M9N711_9BACT</name>
<sequence length="125" mass="14187">MKKNPLEWVVFGLSVLLIVSLLGYLGVNAFSYQDTPPDLRVKVLQEQDKLNRNIYKVELTNLGEQTAENVMVEVTLLQNNAETERAETLYPLAPKESKQEAWVTFRASKQAGQQVKVHILGYNKP</sequence>
<gene>
    <name evidence="2" type="ORF">EFA69_00850</name>
</gene>